<comment type="similarity">
    <text evidence="1">Belongs to the universal stress protein A family.</text>
</comment>
<evidence type="ECO:0000259" key="2">
    <source>
        <dbReference type="Pfam" id="PF00582"/>
    </source>
</evidence>
<protein>
    <submittedName>
        <fullName evidence="3">Nucleotide-binding universal stress protein, UspA family</fullName>
    </submittedName>
</protein>
<evidence type="ECO:0000256" key="1">
    <source>
        <dbReference type="ARBA" id="ARBA00008791"/>
    </source>
</evidence>
<keyword evidence="4" id="KW-1185">Reference proteome</keyword>
<dbReference type="Gene3D" id="3.40.50.12370">
    <property type="match status" value="1"/>
</dbReference>
<dbReference type="STRING" id="995034.SAMN05216219_1125"/>
<gene>
    <name evidence="3" type="ORF">SAMN05216219_1125</name>
</gene>
<dbReference type="PRINTS" id="PR01438">
    <property type="entry name" value="UNVRSLSTRESS"/>
</dbReference>
<evidence type="ECO:0000313" key="3">
    <source>
        <dbReference type="EMBL" id="SFN54386.1"/>
    </source>
</evidence>
<dbReference type="Pfam" id="PF00582">
    <property type="entry name" value="Usp"/>
    <property type="match status" value="2"/>
</dbReference>
<name>A0A1I4ZVY1_9MICO</name>
<dbReference type="PANTHER" id="PTHR46268">
    <property type="entry name" value="STRESS RESPONSE PROTEIN NHAX"/>
    <property type="match status" value="1"/>
</dbReference>
<dbReference type="AlphaFoldDB" id="A0A1I4ZVY1"/>
<dbReference type="PANTHER" id="PTHR46268:SF6">
    <property type="entry name" value="UNIVERSAL STRESS PROTEIN UP12"/>
    <property type="match status" value="1"/>
</dbReference>
<dbReference type="OrthoDB" id="5083414at2"/>
<dbReference type="SUPFAM" id="SSF52402">
    <property type="entry name" value="Adenine nucleotide alpha hydrolases-like"/>
    <property type="match status" value="2"/>
</dbReference>
<dbReference type="RefSeq" id="WP_090709555.1">
    <property type="nucleotide sequence ID" value="NZ_FOVM01000002.1"/>
</dbReference>
<dbReference type="EMBL" id="FOVM01000002">
    <property type="protein sequence ID" value="SFN54386.1"/>
    <property type="molecule type" value="Genomic_DNA"/>
</dbReference>
<reference evidence="4" key="1">
    <citation type="submission" date="2016-10" db="EMBL/GenBank/DDBJ databases">
        <authorList>
            <person name="Varghese N."/>
            <person name="Submissions S."/>
        </authorList>
    </citation>
    <scope>NUCLEOTIDE SEQUENCE [LARGE SCALE GENOMIC DNA]</scope>
    <source>
        <strain evidence="4">CGMCC 1.11101</strain>
    </source>
</reference>
<feature type="domain" description="UspA" evidence="2">
    <location>
        <begin position="26"/>
        <end position="157"/>
    </location>
</feature>
<dbReference type="Proteomes" id="UP000198867">
    <property type="component" value="Unassembled WGS sequence"/>
</dbReference>
<proteinExistence type="inferred from homology"/>
<evidence type="ECO:0000313" key="4">
    <source>
        <dbReference type="Proteomes" id="UP000198867"/>
    </source>
</evidence>
<dbReference type="InterPro" id="IPR006015">
    <property type="entry name" value="Universal_stress_UspA"/>
</dbReference>
<feature type="domain" description="UspA" evidence="2">
    <location>
        <begin position="166"/>
        <end position="303"/>
    </location>
</feature>
<sequence>MDTPDIEGAVQILPALEDHQVDPTTERVLIATDGGDAGESAVRWAANRSKLHRLDIDLISIIEVDPITKKSYGEQLHEEAEVAVDHGRKRLLAATPGSDIHTEVVFGDARSILDELSAEFNLLVVGSNRTGRLTGLLGSTFSVKVAESARCTVVVVPKNWSPSQGPVVVGIGMDDSDQRVLAYAVHEARVLHGPVRLVHALQLPAYFPSRASTGHGGDMNDIVERHTSALDDLVANLRAQNVDLEIEGVLSVDDAGEALRREAKGATMLVVGSHARSAVDRFFVGSVSRDILWRPPCPIAVVRAHEPESASPGSASGK</sequence>
<organism evidence="3 4">
    <name type="scientific">Mycetocola miduiensis</name>
    <dbReference type="NCBI Taxonomy" id="995034"/>
    <lineage>
        <taxon>Bacteria</taxon>
        <taxon>Bacillati</taxon>
        <taxon>Actinomycetota</taxon>
        <taxon>Actinomycetes</taxon>
        <taxon>Micrococcales</taxon>
        <taxon>Microbacteriaceae</taxon>
        <taxon>Mycetocola</taxon>
    </lineage>
</organism>
<dbReference type="InterPro" id="IPR006016">
    <property type="entry name" value="UspA"/>
</dbReference>
<accession>A0A1I4ZVY1</accession>